<dbReference type="EMBL" id="JBBWUH010000007">
    <property type="protein sequence ID" value="KAK8161416.1"/>
    <property type="molecule type" value="Genomic_DNA"/>
</dbReference>
<feature type="region of interest" description="Disordered" evidence="1">
    <location>
        <begin position="1"/>
        <end position="79"/>
    </location>
</feature>
<sequence length="201" mass="22548">MITRGHGNDWTPPTESSEKDDSDWGWPRKPPKKKSKKPKTRKRGSGGITKLDPPRRKRLKSPKDLKELKQASEDVPQVDPTAFSHYCRSHPFAILKQDPAPIPTGEKVISVDKGKGGVPDPSKTTPGRDRENPVCIEDHTISQASALQSGQEPKDQTTESAAAFEDMDEEELRLKLLDIGLKREEVALKLRLRRLQKRCGK</sequence>
<name>A0ABR1XMZ1_9PEZI</name>
<evidence type="ECO:0000313" key="2">
    <source>
        <dbReference type="EMBL" id="KAK8161416.1"/>
    </source>
</evidence>
<feature type="compositionally biased region" description="Basic and acidic residues" evidence="1">
    <location>
        <begin position="126"/>
        <end position="140"/>
    </location>
</feature>
<proteinExistence type="predicted"/>
<organism evidence="2 3">
    <name type="scientific">Phyllosticta citrichinensis</name>
    <dbReference type="NCBI Taxonomy" id="1130410"/>
    <lineage>
        <taxon>Eukaryota</taxon>
        <taxon>Fungi</taxon>
        <taxon>Dikarya</taxon>
        <taxon>Ascomycota</taxon>
        <taxon>Pezizomycotina</taxon>
        <taxon>Dothideomycetes</taxon>
        <taxon>Dothideomycetes incertae sedis</taxon>
        <taxon>Botryosphaeriales</taxon>
        <taxon>Phyllostictaceae</taxon>
        <taxon>Phyllosticta</taxon>
    </lineage>
</organism>
<evidence type="ECO:0000313" key="3">
    <source>
        <dbReference type="Proteomes" id="UP001456524"/>
    </source>
</evidence>
<gene>
    <name evidence="2" type="ORF">IWX90DRAFT_487976</name>
</gene>
<feature type="region of interest" description="Disordered" evidence="1">
    <location>
        <begin position="96"/>
        <end position="166"/>
    </location>
</feature>
<protein>
    <submittedName>
        <fullName evidence="2">Uncharacterized protein</fullName>
    </submittedName>
</protein>
<evidence type="ECO:0000256" key="1">
    <source>
        <dbReference type="SAM" id="MobiDB-lite"/>
    </source>
</evidence>
<dbReference type="Proteomes" id="UP001456524">
    <property type="component" value="Unassembled WGS sequence"/>
</dbReference>
<accession>A0ABR1XMZ1</accession>
<feature type="compositionally biased region" description="Basic residues" evidence="1">
    <location>
        <begin position="29"/>
        <end position="44"/>
    </location>
</feature>
<reference evidence="2 3" key="1">
    <citation type="journal article" date="2022" name="G3 (Bethesda)">
        <title>Enemy or ally: a genomic approach to elucidate the lifestyle of Phyllosticta citrichinaensis.</title>
        <authorList>
            <person name="Buijs V.A."/>
            <person name="Groenewald J.Z."/>
            <person name="Haridas S."/>
            <person name="LaButti K.M."/>
            <person name="Lipzen A."/>
            <person name="Martin F.M."/>
            <person name="Barry K."/>
            <person name="Grigoriev I.V."/>
            <person name="Crous P.W."/>
            <person name="Seidl M.F."/>
        </authorList>
    </citation>
    <scope>NUCLEOTIDE SEQUENCE [LARGE SCALE GENOMIC DNA]</scope>
    <source>
        <strain evidence="2 3">CBS 129764</strain>
    </source>
</reference>
<feature type="compositionally biased region" description="Basic and acidic residues" evidence="1">
    <location>
        <begin position="61"/>
        <end position="72"/>
    </location>
</feature>
<keyword evidence="3" id="KW-1185">Reference proteome</keyword>
<feature type="compositionally biased region" description="Polar residues" evidence="1">
    <location>
        <begin position="141"/>
        <end position="151"/>
    </location>
</feature>
<comment type="caution">
    <text evidence="2">The sequence shown here is derived from an EMBL/GenBank/DDBJ whole genome shotgun (WGS) entry which is preliminary data.</text>
</comment>